<reference evidence="1" key="3">
    <citation type="submission" date="2025-09" db="UniProtKB">
        <authorList>
            <consortium name="Ensembl"/>
        </authorList>
    </citation>
    <scope>IDENTIFICATION</scope>
</reference>
<organism evidence="1 2">
    <name type="scientific">Microcebus murinus</name>
    <name type="common">Gray mouse lemur</name>
    <name type="synonym">Lemur murinus</name>
    <dbReference type="NCBI Taxonomy" id="30608"/>
    <lineage>
        <taxon>Eukaryota</taxon>
        <taxon>Metazoa</taxon>
        <taxon>Chordata</taxon>
        <taxon>Craniata</taxon>
        <taxon>Vertebrata</taxon>
        <taxon>Euteleostomi</taxon>
        <taxon>Mammalia</taxon>
        <taxon>Eutheria</taxon>
        <taxon>Euarchontoglires</taxon>
        <taxon>Primates</taxon>
        <taxon>Strepsirrhini</taxon>
        <taxon>Lemuriformes</taxon>
        <taxon>Cheirogaleidae</taxon>
        <taxon>Microcebus</taxon>
    </lineage>
</organism>
<dbReference type="EMBL" id="ABDC03014553">
    <property type="status" value="NOT_ANNOTATED_CDS"/>
    <property type="molecule type" value="Genomic_DNA"/>
</dbReference>
<gene>
    <name evidence="1" type="primary">LINC03041</name>
</gene>
<proteinExistence type="predicted"/>
<evidence type="ECO:0000313" key="2">
    <source>
        <dbReference type="Proteomes" id="UP000694394"/>
    </source>
</evidence>
<reference evidence="1" key="2">
    <citation type="submission" date="2025-08" db="UniProtKB">
        <authorList>
            <consortium name="Ensembl"/>
        </authorList>
    </citation>
    <scope>IDENTIFICATION</scope>
</reference>
<accession>A0A8C5V336</accession>
<dbReference type="Pfam" id="PF17694">
    <property type="entry name" value="DUF5540"/>
    <property type="match status" value="1"/>
</dbReference>
<reference evidence="1" key="1">
    <citation type="submission" date="2016-12" db="EMBL/GenBank/DDBJ databases">
        <title>Mouse lemur reference genome and diversity panel.</title>
        <authorList>
            <person name="Harris R."/>
            <person name="Larsen P."/>
            <person name="Liu Y."/>
            <person name="Hughes D.S."/>
            <person name="Murali S."/>
            <person name="Raveendran M."/>
            <person name="Korchina V."/>
            <person name="Wang M."/>
            <person name="Jhangiani S."/>
            <person name="Bandaranaike D."/>
            <person name="Bellair M."/>
            <person name="Blankenburg K."/>
            <person name="Chao H."/>
            <person name="Dahdouli M."/>
            <person name="Dinh H."/>
            <person name="Doddapaneni H."/>
            <person name="English A."/>
            <person name="Firestine M."/>
            <person name="Gnanaolivu R."/>
            <person name="Gross S."/>
            <person name="Hernandez B."/>
            <person name="Javaid M."/>
            <person name="Jayaseelan J."/>
            <person name="Jones J."/>
            <person name="Khan Z."/>
            <person name="Kovar C."/>
            <person name="Kurapati P."/>
            <person name="Le B."/>
            <person name="Lee S."/>
            <person name="Li M."/>
            <person name="Mathew T."/>
            <person name="Narasimhan A."/>
            <person name="Ngo D."/>
            <person name="Nguyen L."/>
            <person name="Okwuonu G."/>
            <person name="Ongeri F."/>
            <person name="Osuji N."/>
            <person name="Pu L.-L."/>
            <person name="Puazo M."/>
            <person name="Quiroz J."/>
            <person name="Raj R."/>
            <person name="Rajbhandari K."/>
            <person name="Reid J.G."/>
            <person name="Santibanez J."/>
            <person name="Sexton D."/>
            <person name="Skinner E."/>
            <person name="Vee V."/>
            <person name="Weissenberger G."/>
            <person name="Wu Y."/>
            <person name="Xin Y."/>
            <person name="Han Y."/>
            <person name="Campbell C."/>
            <person name="Brown A."/>
            <person name="Sullivan B."/>
            <person name="Shelton J."/>
            <person name="Brown S."/>
            <person name="Dudchenko O."/>
            <person name="Machol I."/>
            <person name="Durand N."/>
            <person name="Shamim M."/>
            <person name="Lieberman A."/>
            <person name="Muzny D.M."/>
            <person name="Richards S."/>
            <person name="Yoder A."/>
            <person name="Worley K.C."/>
            <person name="Rogers J."/>
            <person name="Gibbs R.A."/>
        </authorList>
    </citation>
    <scope>NUCLEOTIDE SEQUENCE [LARGE SCALE GENOMIC DNA]</scope>
</reference>
<dbReference type="Ensembl" id="ENSMICT00000013652.3">
    <property type="protein sequence ID" value="ENSMICP00000012454.3"/>
    <property type="gene ID" value="ENSMICG00000013656.3"/>
</dbReference>
<keyword evidence="2" id="KW-1185">Reference proteome</keyword>
<dbReference type="AlphaFoldDB" id="A0A8C5V336"/>
<sequence>YVTNTVHGTAHPCVGKRMQPSPGGKCCAWVSVLTRRIHNVQPNPQSPILSAACVD</sequence>
<protein>
    <submittedName>
        <fullName evidence="1">Long intergenic non-protein coding RNA 3041</fullName>
    </submittedName>
</protein>
<dbReference type="Proteomes" id="UP000694394">
    <property type="component" value="Chromosome 10"/>
</dbReference>
<dbReference type="GeneTree" id="ENSGT00940000167408"/>
<evidence type="ECO:0000313" key="1">
    <source>
        <dbReference type="Ensembl" id="ENSMICP00000012454.3"/>
    </source>
</evidence>
<name>A0A8C5V336_MICMU</name>
<dbReference type="InterPro" id="IPR040507">
    <property type="entry name" value="DUF5540"/>
</dbReference>